<name>A0A4Z2GCX5_9TELE</name>
<evidence type="ECO:0000313" key="3">
    <source>
        <dbReference type="Proteomes" id="UP000314294"/>
    </source>
</evidence>
<dbReference type="EMBL" id="SRLO01000613">
    <property type="protein sequence ID" value="TNN50554.1"/>
    <property type="molecule type" value="Genomic_DNA"/>
</dbReference>
<organism evidence="2 3">
    <name type="scientific">Liparis tanakae</name>
    <name type="common">Tanaka's snailfish</name>
    <dbReference type="NCBI Taxonomy" id="230148"/>
    <lineage>
        <taxon>Eukaryota</taxon>
        <taxon>Metazoa</taxon>
        <taxon>Chordata</taxon>
        <taxon>Craniata</taxon>
        <taxon>Vertebrata</taxon>
        <taxon>Euteleostomi</taxon>
        <taxon>Actinopterygii</taxon>
        <taxon>Neopterygii</taxon>
        <taxon>Teleostei</taxon>
        <taxon>Neoteleostei</taxon>
        <taxon>Acanthomorphata</taxon>
        <taxon>Eupercaria</taxon>
        <taxon>Perciformes</taxon>
        <taxon>Cottioidei</taxon>
        <taxon>Cottales</taxon>
        <taxon>Liparidae</taxon>
        <taxon>Liparis</taxon>
    </lineage>
</organism>
<evidence type="ECO:0000313" key="2">
    <source>
        <dbReference type="EMBL" id="TNN50554.1"/>
    </source>
</evidence>
<feature type="compositionally biased region" description="Basic and acidic residues" evidence="1">
    <location>
        <begin position="28"/>
        <end position="40"/>
    </location>
</feature>
<comment type="caution">
    <text evidence="2">The sequence shown here is derived from an EMBL/GenBank/DDBJ whole genome shotgun (WGS) entry which is preliminary data.</text>
</comment>
<reference evidence="2 3" key="1">
    <citation type="submission" date="2019-03" db="EMBL/GenBank/DDBJ databases">
        <title>First draft genome of Liparis tanakae, snailfish: a comprehensive survey of snailfish specific genes.</title>
        <authorList>
            <person name="Kim W."/>
            <person name="Song I."/>
            <person name="Jeong J.-H."/>
            <person name="Kim D."/>
            <person name="Kim S."/>
            <person name="Ryu S."/>
            <person name="Song J.Y."/>
            <person name="Lee S.K."/>
        </authorList>
    </citation>
    <scope>NUCLEOTIDE SEQUENCE [LARGE SCALE GENOMIC DNA]</scope>
    <source>
        <tissue evidence="2">Muscle</tissue>
    </source>
</reference>
<accession>A0A4Z2GCX5</accession>
<proteinExistence type="predicted"/>
<dbReference type="Proteomes" id="UP000314294">
    <property type="component" value="Unassembled WGS sequence"/>
</dbReference>
<gene>
    <name evidence="2" type="ORF">EYF80_039256</name>
</gene>
<protein>
    <submittedName>
        <fullName evidence="2">Uncharacterized protein</fullName>
    </submittedName>
</protein>
<dbReference type="AlphaFoldDB" id="A0A4Z2GCX5"/>
<sequence>MSVEVIVLTVGVAVGDQELQHLVHGAHEEDEPQLGHRHDGQQTINDLSDSPANEPQWARSISVHQDPQG</sequence>
<evidence type="ECO:0000256" key="1">
    <source>
        <dbReference type="SAM" id="MobiDB-lite"/>
    </source>
</evidence>
<keyword evidence="3" id="KW-1185">Reference proteome</keyword>
<feature type="compositionally biased region" description="Polar residues" evidence="1">
    <location>
        <begin position="41"/>
        <end position="53"/>
    </location>
</feature>
<feature type="region of interest" description="Disordered" evidence="1">
    <location>
        <begin position="28"/>
        <end position="69"/>
    </location>
</feature>